<evidence type="ECO:0000313" key="3">
    <source>
        <dbReference type="Proteomes" id="UP000016517"/>
    </source>
</evidence>
<dbReference type="Proteomes" id="UP000016517">
    <property type="component" value="Unassembled WGS sequence"/>
</dbReference>
<dbReference type="EMBL" id="AVST01000072">
    <property type="protein sequence ID" value="ERH68702.1"/>
    <property type="molecule type" value="Genomic_DNA"/>
</dbReference>
<evidence type="ECO:0000313" key="2">
    <source>
        <dbReference type="EMBL" id="ERH68702.1"/>
    </source>
</evidence>
<protein>
    <submittedName>
        <fullName evidence="2">Uncharacterized protein</fullName>
    </submittedName>
</protein>
<gene>
    <name evidence="2" type="ORF">N173_05410</name>
</gene>
<evidence type="ECO:0000256" key="1">
    <source>
        <dbReference type="SAM" id="Phobius"/>
    </source>
</evidence>
<keyword evidence="1" id="KW-0812">Transmembrane</keyword>
<name>A0AAV3JZH6_ACIBA</name>
<sequence>MLKKALFSLIISVVVLLTISFVDLYCTHTSFKFFKVWLVEFNEINNYSIFINNSIINLLIIFLIIFLIVYFIKIKNNFIYIALVLLCLSLGNFLMKTSINLTMDSRKEVPSRNLVDKSLAFLLMHKKVECED</sequence>
<reference evidence="2 3" key="1">
    <citation type="submission" date="2013-08" db="EMBL/GenBank/DDBJ databases">
        <title>Study of Ammonical-Nitrogen removal by Nitrification Denitrification process using lab isolates.</title>
        <authorList>
            <person name="Khardenavis A.A."/>
            <person name="Pal R.R."/>
            <person name="Kapley A."/>
            <person name="Qureshi A."/>
            <person name="Purohit H.J."/>
        </authorList>
    </citation>
    <scope>NUCLEOTIDE SEQUENCE [LARGE SCALE GENOMIC DNA]</scope>
    <source>
        <strain evidence="2 3">EGD-HP18</strain>
    </source>
</reference>
<proteinExistence type="predicted"/>
<comment type="caution">
    <text evidence="2">The sequence shown here is derived from an EMBL/GenBank/DDBJ whole genome shotgun (WGS) entry which is preliminary data.</text>
</comment>
<organism evidence="2 3">
    <name type="scientific">Acinetobacter baumannii EGD-HP18</name>
    <dbReference type="NCBI Taxonomy" id="1358412"/>
    <lineage>
        <taxon>Bacteria</taxon>
        <taxon>Pseudomonadati</taxon>
        <taxon>Pseudomonadota</taxon>
        <taxon>Gammaproteobacteria</taxon>
        <taxon>Moraxellales</taxon>
        <taxon>Moraxellaceae</taxon>
        <taxon>Acinetobacter</taxon>
        <taxon>Acinetobacter calcoaceticus/baumannii complex</taxon>
    </lineage>
</organism>
<dbReference type="AlphaFoldDB" id="A0AAV3JZH6"/>
<keyword evidence="1" id="KW-1133">Transmembrane helix</keyword>
<feature type="transmembrane region" description="Helical" evidence="1">
    <location>
        <begin position="78"/>
        <end position="95"/>
    </location>
</feature>
<feature type="transmembrane region" description="Helical" evidence="1">
    <location>
        <begin position="47"/>
        <end position="72"/>
    </location>
</feature>
<feature type="transmembrane region" description="Helical" evidence="1">
    <location>
        <begin position="6"/>
        <end position="26"/>
    </location>
</feature>
<keyword evidence="1" id="KW-0472">Membrane</keyword>
<accession>A0AAV3JZH6</accession>